<evidence type="ECO:0000313" key="3">
    <source>
        <dbReference type="Proteomes" id="UP001396898"/>
    </source>
</evidence>
<sequence>MHFKWLRKLRSRTPDGGDAKDPATQSTAPAATREADPETQALRSHYRETFECQSHQVLRDFKDRLNTSGHRNNHKLILWYEEAIRECCTTVSFCLLEEWLVRRQPSPSPTSPDEYWHVDRARHRLCEQLIHIGNLAAHHRDFQRPGQSLAKSFVALAVAATTRAALEATTTLDFESSTMAVSHSLLATAQQTAEYVARCHVHGQKPLRDEATALLASSSDICGPDVPGEIQASSGLASSSTTLLGSPETVPESTSSRYSFDERPETPSSYSSSVRSSYSAGSATAGCRADEYISLIGSPQW</sequence>
<reference evidence="2 3" key="1">
    <citation type="submission" date="2023-01" db="EMBL/GenBank/DDBJ databases">
        <title>Analysis of 21 Apiospora genomes using comparative genomics revels a genus with tremendous synthesis potential of carbohydrate active enzymes and secondary metabolites.</title>
        <authorList>
            <person name="Sorensen T."/>
        </authorList>
    </citation>
    <scope>NUCLEOTIDE SEQUENCE [LARGE SCALE GENOMIC DNA]</scope>
    <source>
        <strain evidence="2 3">CBS 20057</strain>
    </source>
</reference>
<feature type="region of interest" description="Disordered" evidence="1">
    <location>
        <begin position="11"/>
        <end position="39"/>
    </location>
</feature>
<evidence type="ECO:0000313" key="2">
    <source>
        <dbReference type="EMBL" id="KAK7993087.1"/>
    </source>
</evidence>
<organism evidence="2 3">
    <name type="scientific">Apiospora marii</name>
    <dbReference type="NCBI Taxonomy" id="335849"/>
    <lineage>
        <taxon>Eukaryota</taxon>
        <taxon>Fungi</taxon>
        <taxon>Dikarya</taxon>
        <taxon>Ascomycota</taxon>
        <taxon>Pezizomycotina</taxon>
        <taxon>Sordariomycetes</taxon>
        <taxon>Xylariomycetidae</taxon>
        <taxon>Amphisphaeriales</taxon>
        <taxon>Apiosporaceae</taxon>
        <taxon>Apiospora</taxon>
    </lineage>
</organism>
<keyword evidence="3" id="KW-1185">Reference proteome</keyword>
<gene>
    <name evidence="2" type="ORF">PG991_016266</name>
</gene>
<feature type="region of interest" description="Disordered" evidence="1">
    <location>
        <begin position="233"/>
        <end position="282"/>
    </location>
</feature>
<evidence type="ECO:0008006" key="4">
    <source>
        <dbReference type="Google" id="ProtNLM"/>
    </source>
</evidence>
<accession>A0ABR1QZT1</accession>
<feature type="compositionally biased region" description="Low complexity" evidence="1">
    <location>
        <begin position="268"/>
        <end position="282"/>
    </location>
</feature>
<protein>
    <recommendedName>
        <fullName evidence="4">DUF4145 domain-containing protein</fullName>
    </recommendedName>
</protein>
<proteinExistence type="predicted"/>
<dbReference type="EMBL" id="JAQQWI010000025">
    <property type="protein sequence ID" value="KAK7993087.1"/>
    <property type="molecule type" value="Genomic_DNA"/>
</dbReference>
<name>A0ABR1QZT1_9PEZI</name>
<dbReference type="Proteomes" id="UP001396898">
    <property type="component" value="Unassembled WGS sequence"/>
</dbReference>
<feature type="compositionally biased region" description="Basic and acidic residues" evidence="1">
    <location>
        <begin position="12"/>
        <end position="21"/>
    </location>
</feature>
<evidence type="ECO:0000256" key="1">
    <source>
        <dbReference type="SAM" id="MobiDB-lite"/>
    </source>
</evidence>
<comment type="caution">
    <text evidence="2">The sequence shown here is derived from an EMBL/GenBank/DDBJ whole genome shotgun (WGS) entry which is preliminary data.</text>
</comment>
<feature type="compositionally biased region" description="Low complexity" evidence="1">
    <location>
        <begin position="233"/>
        <end position="246"/>
    </location>
</feature>